<dbReference type="InterPro" id="IPR013783">
    <property type="entry name" value="Ig-like_fold"/>
</dbReference>
<dbReference type="Proteomes" id="UP001139971">
    <property type="component" value="Unassembled WGS sequence"/>
</dbReference>
<dbReference type="NCBIfam" id="TIGR02276">
    <property type="entry name" value="beta_rpt_yvtn"/>
    <property type="match status" value="3"/>
</dbReference>
<keyword evidence="5" id="KW-1185">Reference proteome</keyword>
<evidence type="ECO:0000256" key="1">
    <source>
        <dbReference type="ARBA" id="ARBA00022729"/>
    </source>
</evidence>
<dbReference type="PANTHER" id="PTHR47197:SF3">
    <property type="entry name" value="DIHYDRO-HEME D1 DEHYDROGENASE"/>
    <property type="match status" value="1"/>
</dbReference>
<dbReference type="PANTHER" id="PTHR47197">
    <property type="entry name" value="PROTEIN NIRF"/>
    <property type="match status" value="1"/>
</dbReference>
<dbReference type="AlphaFoldDB" id="A0A9X3YHA3"/>
<evidence type="ECO:0000259" key="2">
    <source>
        <dbReference type="Pfam" id="PF01833"/>
    </source>
</evidence>
<proteinExistence type="predicted"/>
<gene>
    <name evidence="4" type="ORF">OD750_000560</name>
</gene>
<comment type="caution">
    <text evidence="4">The sequence shown here is derived from an EMBL/GenBank/DDBJ whole genome shotgun (WGS) entry which is preliminary data.</text>
</comment>
<keyword evidence="1" id="KW-0732">Signal</keyword>
<dbReference type="RefSeq" id="WP_263544449.1">
    <property type="nucleotide sequence ID" value="NZ_JAOVZO020000001.1"/>
</dbReference>
<dbReference type="InterPro" id="IPR011964">
    <property type="entry name" value="YVTN_b-propeller_repeat"/>
</dbReference>
<dbReference type="Gene3D" id="2.60.40.10">
    <property type="entry name" value="Immunoglobulins"/>
    <property type="match status" value="1"/>
</dbReference>
<evidence type="ECO:0000313" key="5">
    <source>
        <dbReference type="Proteomes" id="UP001139971"/>
    </source>
</evidence>
<feature type="domain" description="YNCE-like beta-propeller" evidence="3">
    <location>
        <begin position="8"/>
        <end position="85"/>
    </location>
</feature>
<dbReference type="SUPFAM" id="SSF50974">
    <property type="entry name" value="Nitrous oxide reductase, N-terminal domain"/>
    <property type="match status" value="1"/>
</dbReference>
<dbReference type="Gene3D" id="2.130.10.10">
    <property type="entry name" value="YVTN repeat-like/Quinoprotein amine dehydrogenase"/>
    <property type="match status" value="2"/>
</dbReference>
<dbReference type="SUPFAM" id="SSF81296">
    <property type="entry name" value="E set domains"/>
    <property type="match status" value="1"/>
</dbReference>
<evidence type="ECO:0000313" key="4">
    <source>
        <dbReference type="EMBL" id="MDC8011030.1"/>
    </source>
</evidence>
<dbReference type="InterPro" id="IPR011045">
    <property type="entry name" value="N2O_reductase_N"/>
</dbReference>
<dbReference type="InterPro" id="IPR015943">
    <property type="entry name" value="WD40/YVTN_repeat-like_dom_sf"/>
</dbReference>
<dbReference type="CDD" id="cd00102">
    <property type="entry name" value="IPT"/>
    <property type="match status" value="1"/>
</dbReference>
<dbReference type="Pfam" id="PF21783">
    <property type="entry name" value="YNCE"/>
    <property type="match status" value="1"/>
</dbReference>
<dbReference type="EMBL" id="JAOVZO020000001">
    <property type="protein sequence ID" value="MDC8011030.1"/>
    <property type="molecule type" value="Genomic_DNA"/>
</dbReference>
<reference evidence="4" key="1">
    <citation type="submission" date="2023-02" db="EMBL/GenBank/DDBJ databases">
        <title>Tahibacter soli sp. nov. isolated from soil.</title>
        <authorList>
            <person name="Baek J.H."/>
            <person name="Lee J.K."/>
            <person name="Choi D.G."/>
            <person name="Jeon C.O."/>
        </authorList>
    </citation>
    <scope>NUCLEOTIDE SEQUENCE</scope>
    <source>
        <strain evidence="4">BL</strain>
    </source>
</reference>
<name>A0A9X3YHA3_9GAMM</name>
<organism evidence="4 5">
    <name type="scientific">Tahibacter soli</name>
    <dbReference type="NCBI Taxonomy" id="2983605"/>
    <lineage>
        <taxon>Bacteria</taxon>
        <taxon>Pseudomonadati</taxon>
        <taxon>Pseudomonadota</taxon>
        <taxon>Gammaproteobacteria</taxon>
        <taxon>Lysobacterales</taxon>
        <taxon>Rhodanobacteraceae</taxon>
        <taxon>Tahibacter</taxon>
    </lineage>
</organism>
<dbReference type="InterPro" id="IPR014756">
    <property type="entry name" value="Ig_E-set"/>
</dbReference>
<accession>A0A9X3YHA3</accession>
<evidence type="ECO:0000259" key="3">
    <source>
        <dbReference type="Pfam" id="PF21783"/>
    </source>
</evidence>
<dbReference type="Pfam" id="PF01833">
    <property type="entry name" value="TIG"/>
    <property type="match status" value="1"/>
</dbReference>
<feature type="domain" description="IPT/TIG" evidence="2">
    <location>
        <begin position="153"/>
        <end position="228"/>
    </location>
</feature>
<dbReference type="InterPro" id="IPR048433">
    <property type="entry name" value="YNCE-like_beta-prop"/>
</dbReference>
<protein>
    <submittedName>
        <fullName evidence="4">Beta-propeller fold lactonase family protein</fullName>
    </submittedName>
</protein>
<sequence length="249" mass="24990">MALRPDGTRAYVANADNNSVSVIDTATNSVVATIPVGNLPSAVAVRPDGARAYVANFGSDNVSVIDTATNTVTTTIAVGNGPRGVAFRPVGTRAYVTNYGGSAVSAIDTATNTVTATIPVGTFLHGVAFRPDGARAYVVSYVAYTVSVIAIGPQVAALSPGNGPAVGGTVVTLTGINFTGATAVNFGAIPAASFTVNSDTQITATAPATGSLGIVDVRVTTPDGISVNSAADDYNYDTLPVTLQSFDVK</sequence>
<dbReference type="InterPro" id="IPR051200">
    <property type="entry name" value="Host-pathogen_enzymatic-act"/>
</dbReference>
<dbReference type="InterPro" id="IPR002909">
    <property type="entry name" value="IPT_dom"/>
</dbReference>